<evidence type="ECO:0000313" key="2">
    <source>
        <dbReference type="EMBL" id="TWB31749.1"/>
    </source>
</evidence>
<dbReference type="EMBL" id="VITO01000001">
    <property type="protein sequence ID" value="TWB31749.1"/>
    <property type="molecule type" value="Genomic_DNA"/>
</dbReference>
<dbReference type="Proteomes" id="UP000316545">
    <property type="component" value="Unassembled WGS sequence"/>
</dbReference>
<gene>
    <name evidence="2" type="ORF">FBZ88_101119</name>
</gene>
<keyword evidence="3" id="KW-1185">Reference proteome</keyword>
<dbReference type="AlphaFoldDB" id="A0A560GD54"/>
<feature type="transmembrane region" description="Helical" evidence="1">
    <location>
        <begin position="119"/>
        <end position="136"/>
    </location>
</feature>
<protein>
    <submittedName>
        <fullName evidence="2">Uncharacterized protein</fullName>
    </submittedName>
</protein>
<name>A0A560GD54_9PROT</name>
<feature type="transmembrane region" description="Helical" evidence="1">
    <location>
        <begin position="94"/>
        <end position="112"/>
    </location>
</feature>
<accession>A0A560GD54</accession>
<evidence type="ECO:0000256" key="1">
    <source>
        <dbReference type="SAM" id="Phobius"/>
    </source>
</evidence>
<sequence>MGPWGALIMGFFGAIFFSLTAVVTGGLSPIILMIPLLAFCVIAAVALQLIRRHPAGRFDPPPRIDRIISRCTTGEALGIPAVILLLTNTGHRDLILPGIATVVGLHFLPMAYAIPSRPFGFLGGTLIAAAVIGALMPQPAGSILAGLAAALALWIAAAFALRRARALVAT</sequence>
<comment type="caution">
    <text evidence="2">The sequence shown here is derived from an EMBL/GenBank/DDBJ whole genome shotgun (WGS) entry which is preliminary data.</text>
</comment>
<feature type="transmembrane region" description="Helical" evidence="1">
    <location>
        <begin position="142"/>
        <end position="161"/>
    </location>
</feature>
<evidence type="ECO:0000313" key="3">
    <source>
        <dbReference type="Proteomes" id="UP000316545"/>
    </source>
</evidence>
<reference evidence="2 3" key="1">
    <citation type="submission" date="2019-06" db="EMBL/GenBank/DDBJ databases">
        <title>Genomic Encyclopedia of Type Strains, Phase IV (KMG-V): Genome sequencing to study the core and pangenomes of soil and plant-associated prokaryotes.</title>
        <authorList>
            <person name="Whitman W."/>
        </authorList>
    </citation>
    <scope>NUCLEOTIDE SEQUENCE [LARGE SCALE GENOMIC DNA]</scope>
    <source>
        <strain evidence="2 3">BR 11865</strain>
    </source>
</reference>
<proteinExistence type="predicted"/>
<feature type="transmembrane region" description="Helical" evidence="1">
    <location>
        <begin position="7"/>
        <end position="24"/>
    </location>
</feature>
<feature type="transmembrane region" description="Helical" evidence="1">
    <location>
        <begin position="30"/>
        <end position="50"/>
    </location>
</feature>
<dbReference type="RefSeq" id="WP_145614933.1">
    <property type="nucleotide sequence ID" value="NZ_VITO01000001.1"/>
</dbReference>
<organism evidence="2 3">
    <name type="scientific">Nitrospirillum amazonense</name>
    <dbReference type="NCBI Taxonomy" id="28077"/>
    <lineage>
        <taxon>Bacteria</taxon>
        <taxon>Pseudomonadati</taxon>
        <taxon>Pseudomonadota</taxon>
        <taxon>Alphaproteobacteria</taxon>
        <taxon>Rhodospirillales</taxon>
        <taxon>Azospirillaceae</taxon>
        <taxon>Nitrospirillum</taxon>
    </lineage>
</organism>
<keyword evidence="1" id="KW-0472">Membrane</keyword>
<keyword evidence="1" id="KW-0812">Transmembrane</keyword>
<keyword evidence="1" id="KW-1133">Transmembrane helix</keyword>